<gene>
    <name evidence="6" type="ORF">FA046_08590</name>
</gene>
<dbReference type="CDD" id="cd06170">
    <property type="entry name" value="LuxR_C_like"/>
    <property type="match status" value="1"/>
</dbReference>
<keyword evidence="7" id="KW-1185">Reference proteome</keyword>
<dbReference type="SMART" id="SM00421">
    <property type="entry name" value="HTH_LUXR"/>
    <property type="match status" value="1"/>
</dbReference>
<sequence length="312" mass="36531">MTVFGTEMHIVTFNFVVIEIVMFLYQLQYYLYRPQDKQRSWFLVLLLLLIFYNITGGLFPDPNIPIPIVLQNILAYAGGFAVASYVPYYFYKGFELDDIRFHALYGVPLFLLLPFFIFFVVIYAIDQNLDKAIDYGVIIPFFYSFVILVAIAKAIWKKYRKRTQQNNIVEIIALYAAILPWVSMTIIAYFHLSQLLEVLLTNGGFIFISILFFTRYISKARREYEQLIGANNQSNIYFHENCKVYQLTSREIEIVELIKAGNKYREIAEILFISERTVTTHVQNIYQKINVSSKVALIQKLEQKVHLSLYEG</sequence>
<keyword evidence="4" id="KW-0812">Transmembrane</keyword>
<accession>A0A4U1C295</accession>
<dbReference type="PANTHER" id="PTHR44688">
    <property type="entry name" value="DNA-BINDING TRANSCRIPTIONAL ACTIVATOR DEVR_DOSR"/>
    <property type="match status" value="1"/>
</dbReference>
<keyword evidence="4" id="KW-0472">Membrane</keyword>
<keyword evidence="4" id="KW-1133">Transmembrane helix</keyword>
<feature type="transmembrane region" description="Helical" evidence="4">
    <location>
        <begin position="12"/>
        <end position="32"/>
    </location>
</feature>
<dbReference type="InterPro" id="IPR036388">
    <property type="entry name" value="WH-like_DNA-bd_sf"/>
</dbReference>
<evidence type="ECO:0000313" key="6">
    <source>
        <dbReference type="EMBL" id="TKB99154.1"/>
    </source>
</evidence>
<evidence type="ECO:0000256" key="2">
    <source>
        <dbReference type="ARBA" id="ARBA00023125"/>
    </source>
</evidence>
<dbReference type="Pfam" id="PF00196">
    <property type="entry name" value="GerE"/>
    <property type="match status" value="1"/>
</dbReference>
<evidence type="ECO:0000256" key="3">
    <source>
        <dbReference type="ARBA" id="ARBA00023163"/>
    </source>
</evidence>
<protein>
    <submittedName>
        <fullName evidence="6">Helix-turn-helix transcriptional regulator</fullName>
    </submittedName>
</protein>
<feature type="transmembrane region" description="Helical" evidence="4">
    <location>
        <begin position="198"/>
        <end position="217"/>
    </location>
</feature>
<dbReference type="GO" id="GO:0003677">
    <property type="term" value="F:DNA binding"/>
    <property type="evidence" value="ECO:0007669"/>
    <property type="project" value="UniProtKB-KW"/>
</dbReference>
<feature type="transmembrane region" description="Helical" evidence="4">
    <location>
        <begin position="137"/>
        <end position="156"/>
    </location>
</feature>
<feature type="domain" description="HTH luxR-type" evidence="5">
    <location>
        <begin position="240"/>
        <end position="305"/>
    </location>
</feature>
<dbReference type="EMBL" id="SWBP01000002">
    <property type="protein sequence ID" value="TKB99154.1"/>
    <property type="molecule type" value="Genomic_DNA"/>
</dbReference>
<dbReference type="InterPro" id="IPR000792">
    <property type="entry name" value="Tscrpt_reg_LuxR_C"/>
</dbReference>
<feature type="transmembrane region" description="Helical" evidence="4">
    <location>
        <begin position="66"/>
        <end position="91"/>
    </location>
</feature>
<evidence type="ECO:0000259" key="5">
    <source>
        <dbReference type="PROSITE" id="PS50043"/>
    </source>
</evidence>
<dbReference type="GO" id="GO:0006355">
    <property type="term" value="P:regulation of DNA-templated transcription"/>
    <property type="evidence" value="ECO:0007669"/>
    <property type="project" value="InterPro"/>
</dbReference>
<feature type="transmembrane region" description="Helical" evidence="4">
    <location>
        <begin position="103"/>
        <end position="125"/>
    </location>
</feature>
<name>A0A4U1C295_9SPHI</name>
<dbReference type="Gene3D" id="1.10.10.10">
    <property type="entry name" value="Winged helix-like DNA-binding domain superfamily/Winged helix DNA-binding domain"/>
    <property type="match status" value="1"/>
</dbReference>
<dbReference type="InterPro" id="IPR016032">
    <property type="entry name" value="Sig_transdc_resp-reg_C-effctor"/>
</dbReference>
<dbReference type="OrthoDB" id="966138at2"/>
<evidence type="ECO:0000313" key="7">
    <source>
        <dbReference type="Proteomes" id="UP000308181"/>
    </source>
</evidence>
<dbReference type="PROSITE" id="PS50043">
    <property type="entry name" value="HTH_LUXR_2"/>
    <property type="match status" value="1"/>
</dbReference>
<evidence type="ECO:0000256" key="1">
    <source>
        <dbReference type="ARBA" id="ARBA00023015"/>
    </source>
</evidence>
<dbReference type="SUPFAM" id="SSF46894">
    <property type="entry name" value="C-terminal effector domain of the bipartite response regulators"/>
    <property type="match status" value="1"/>
</dbReference>
<keyword evidence="1" id="KW-0805">Transcription regulation</keyword>
<dbReference type="PANTHER" id="PTHR44688:SF16">
    <property type="entry name" value="DNA-BINDING TRANSCRIPTIONAL ACTIVATOR DEVR_DOSR"/>
    <property type="match status" value="1"/>
</dbReference>
<organism evidence="6 7">
    <name type="scientific">Pedobacter cryophilus</name>
    <dbReference type="NCBI Taxonomy" id="2571271"/>
    <lineage>
        <taxon>Bacteria</taxon>
        <taxon>Pseudomonadati</taxon>
        <taxon>Bacteroidota</taxon>
        <taxon>Sphingobacteriia</taxon>
        <taxon>Sphingobacteriales</taxon>
        <taxon>Sphingobacteriaceae</taxon>
        <taxon>Pedobacter</taxon>
    </lineage>
</organism>
<dbReference type="PROSITE" id="PS00622">
    <property type="entry name" value="HTH_LUXR_1"/>
    <property type="match status" value="1"/>
</dbReference>
<feature type="transmembrane region" description="Helical" evidence="4">
    <location>
        <begin position="41"/>
        <end position="60"/>
    </location>
</feature>
<comment type="caution">
    <text evidence="6">The sequence shown here is derived from an EMBL/GenBank/DDBJ whole genome shotgun (WGS) entry which is preliminary data.</text>
</comment>
<dbReference type="PRINTS" id="PR00038">
    <property type="entry name" value="HTHLUXR"/>
</dbReference>
<feature type="transmembrane region" description="Helical" evidence="4">
    <location>
        <begin position="168"/>
        <end position="192"/>
    </location>
</feature>
<keyword evidence="2" id="KW-0238">DNA-binding</keyword>
<keyword evidence="3" id="KW-0804">Transcription</keyword>
<reference evidence="6 7" key="1">
    <citation type="submission" date="2019-04" db="EMBL/GenBank/DDBJ databases">
        <title>Pedobacter sp. AR-3-17 sp. nov., isolated from Arctic soil.</title>
        <authorList>
            <person name="Dahal R.H."/>
            <person name="Kim D.-U."/>
        </authorList>
    </citation>
    <scope>NUCLEOTIDE SEQUENCE [LARGE SCALE GENOMIC DNA]</scope>
    <source>
        <strain evidence="6 7">AR-3-17</strain>
    </source>
</reference>
<dbReference type="AlphaFoldDB" id="A0A4U1C295"/>
<proteinExistence type="predicted"/>
<evidence type="ECO:0000256" key="4">
    <source>
        <dbReference type="SAM" id="Phobius"/>
    </source>
</evidence>
<dbReference type="Proteomes" id="UP000308181">
    <property type="component" value="Unassembled WGS sequence"/>
</dbReference>